<proteinExistence type="predicted"/>
<comment type="caution">
    <text evidence="4">The sequence shown here is derived from an EMBL/GenBank/DDBJ whole genome shotgun (WGS) entry which is preliminary data.</text>
</comment>
<dbReference type="NCBIfam" id="TIGR02595">
    <property type="entry name" value="PEP_CTERM"/>
    <property type="match status" value="1"/>
</dbReference>
<keyword evidence="5" id="KW-1185">Reference proteome</keyword>
<keyword evidence="1" id="KW-0812">Transmembrane</keyword>
<gene>
    <name evidence="4" type="ORF">EV671_1004116</name>
</gene>
<organism evidence="4 5">
    <name type="scientific">Roseateles saccharophilus</name>
    <name type="common">Pseudomonas saccharophila</name>
    <dbReference type="NCBI Taxonomy" id="304"/>
    <lineage>
        <taxon>Bacteria</taxon>
        <taxon>Pseudomonadati</taxon>
        <taxon>Pseudomonadota</taxon>
        <taxon>Betaproteobacteria</taxon>
        <taxon>Burkholderiales</taxon>
        <taxon>Sphaerotilaceae</taxon>
        <taxon>Roseateles</taxon>
    </lineage>
</organism>
<feature type="domain" description="Ice-binding protein C-terminal" evidence="3">
    <location>
        <begin position="181"/>
        <end position="204"/>
    </location>
</feature>
<feature type="chain" id="PRO_5020835929" evidence="2">
    <location>
        <begin position="23"/>
        <end position="206"/>
    </location>
</feature>
<evidence type="ECO:0000313" key="5">
    <source>
        <dbReference type="Proteomes" id="UP000295110"/>
    </source>
</evidence>
<feature type="signal peptide" evidence="2">
    <location>
        <begin position="1"/>
        <end position="22"/>
    </location>
</feature>
<feature type="transmembrane region" description="Helical" evidence="1">
    <location>
        <begin position="185"/>
        <end position="201"/>
    </location>
</feature>
<evidence type="ECO:0000256" key="2">
    <source>
        <dbReference type="SAM" id="SignalP"/>
    </source>
</evidence>
<dbReference type="InterPro" id="IPR013424">
    <property type="entry name" value="Ice-binding_C"/>
</dbReference>
<dbReference type="Pfam" id="PF07589">
    <property type="entry name" value="PEP-CTERM"/>
    <property type="match status" value="1"/>
</dbReference>
<evidence type="ECO:0000256" key="1">
    <source>
        <dbReference type="SAM" id="Phobius"/>
    </source>
</evidence>
<sequence>MQALLRTAAAAAALTLAAGAHAVVAAPFYESASFVDESVANGDYYIDATRFLGAGFTVSQAEAVSAIGGNFTQYGDGNNIFGAIVKLDGNGGLQGQLSANVVAEAVFTPTGGDQSVALNTVLQPGQYAVVFGSGLFGTTGSSGLVAGQAAIGSPSFLQYDGSGVSAFTGDTLRVTVNAVSAVPEPASALLFATGAMALGLLRRRRA</sequence>
<dbReference type="EMBL" id="SMBU01000004">
    <property type="protein sequence ID" value="TCV02343.1"/>
    <property type="molecule type" value="Genomic_DNA"/>
</dbReference>
<keyword evidence="1" id="KW-1133">Transmembrane helix</keyword>
<dbReference type="AlphaFoldDB" id="A0A4R3VEH4"/>
<reference evidence="4 5" key="1">
    <citation type="submission" date="2019-03" db="EMBL/GenBank/DDBJ databases">
        <title>Genomic Encyclopedia of Type Strains, Phase IV (KMG-IV): sequencing the most valuable type-strain genomes for metagenomic binning, comparative biology and taxonomic classification.</title>
        <authorList>
            <person name="Goeker M."/>
        </authorList>
    </citation>
    <scope>NUCLEOTIDE SEQUENCE [LARGE SCALE GENOMIC DNA]</scope>
    <source>
        <strain evidence="4 5">DSM 654</strain>
    </source>
</reference>
<dbReference type="OrthoDB" id="273128at2"/>
<evidence type="ECO:0000259" key="3">
    <source>
        <dbReference type="Pfam" id="PF07589"/>
    </source>
</evidence>
<name>A0A4R3VEH4_ROSSA</name>
<accession>A0A4R3VEH4</accession>
<protein>
    <submittedName>
        <fullName evidence="4">Putative secreted protein</fullName>
    </submittedName>
</protein>
<keyword evidence="1" id="KW-0472">Membrane</keyword>
<keyword evidence="2" id="KW-0732">Signal</keyword>
<dbReference type="RefSeq" id="WP_132570225.1">
    <property type="nucleotide sequence ID" value="NZ_CBCSGL010000001.1"/>
</dbReference>
<evidence type="ECO:0000313" key="4">
    <source>
        <dbReference type="EMBL" id="TCV02343.1"/>
    </source>
</evidence>
<dbReference type="Proteomes" id="UP000295110">
    <property type="component" value="Unassembled WGS sequence"/>
</dbReference>